<dbReference type="GO" id="GO:0004635">
    <property type="term" value="F:phosphoribosyl-AMP cyclohydrolase activity"/>
    <property type="evidence" value="ECO:0007669"/>
    <property type="project" value="UniProtKB-UniRule"/>
</dbReference>
<comment type="pathway">
    <text evidence="5">Amino-acid biosynthesis; L-histidine biosynthesis; L-histidine from 5-phospho-alpha-D-ribose 1-diphosphate: step 3/9.</text>
</comment>
<evidence type="ECO:0000256" key="20">
    <source>
        <dbReference type="SAM" id="MobiDB-lite"/>
    </source>
</evidence>
<name>A0A1R1PT93_ZANCU</name>
<evidence type="ECO:0000256" key="3">
    <source>
        <dbReference type="ARBA" id="ARBA00001947"/>
    </source>
</evidence>
<sequence length="890" mass="97801">MLIPIIKSKDTTISETLSILPYRIYEDKTGMEVKEYEEGSWVMLKETSTVAELIEVLNKGAELALINGGSFGSLLEELKESKVPAGRIGLYVETLQEYEELRADGMTGEDVIGAVYVNNLAIAEVQSDRLKTLSAAFTKAKVCQGGQRKFVVRLNHELLTNNGTKAIDVLKAVAESEVEIGLEIQNIKIDEIEDYVEDAGKVRLSDAFIIASKLNTDRQDGLYTTVVEDDTGRCLGVGYSSKDSISEAIRTLEGVYYSRKRGLWYKGKTSGSTQKLRQISVDCDADLLRFVVEQRGSGFCHNDTWICFDWFTGDHRGMLGKLSRILEERRANAPEGSYTQRLFNDNALLHDKIMEEAAELCEATQGNDIAWEAADLIYFALVKCASQGVKLSQIEKNLFMKSKKLTRRPGNSKHKMDDTTRSSGAKEHKKAKIEVDSKAELRTWLGHVQLPEDPNVYKMRRFDSEQLTSLEVAELVNRPLIDVSAIKERVKPIIEAVQQRGDKAILELTEKFDGVKTETVVLKAPFDVPELSPSVKEAIDAAYTNIKTFHQAQMSNPMVVETLPGVVCSRFSRAIERVGLYVPGGSAILPSSALMLGVPAQVAGCNQIVIATPPNKQGKIADEVLYVASLVEASAIVMAGGAQAVAALAYGTETVPKVDKIFGPGNQYVTAAKMLVQSDNDAMVAIDMPAGPSEVLVIADSSSNAKFVASDLLSQAEHGTDSQSVLLTVGLSDQQIFEIEEQVQQQSLKLTRRDIVRHSISKSYILQFSSMDRAIEFSNRYAPEHLILQIEDPESVMDSVVNAGSVFMGHYSPESCGDYASGTNHTLPTYGYSKMYSGVNTHSFLKFITSQHLTKEGLANLSSSVITLAEVEGLDAHKNAVVVRLEDCHN</sequence>
<feature type="region of interest" description="Disordered" evidence="20">
    <location>
        <begin position="405"/>
        <end position="431"/>
    </location>
</feature>
<dbReference type="FunFam" id="3.40.50.1980:FF:000050">
    <property type="entry name" value="Histidine biosynthesis trifunctional protein"/>
    <property type="match status" value="1"/>
</dbReference>
<dbReference type="SUPFAM" id="SSF101386">
    <property type="entry name" value="all-alpha NTP pyrophosphatases"/>
    <property type="match status" value="1"/>
</dbReference>
<reference evidence="23" key="1">
    <citation type="submission" date="2017-01" db="EMBL/GenBank/DDBJ databases">
        <authorList>
            <person name="Wang Y."/>
            <person name="White M."/>
            <person name="Kvist S."/>
            <person name="Moncalvo J.-M."/>
        </authorList>
    </citation>
    <scope>NUCLEOTIDE SEQUENCE [LARGE SCALE GENOMIC DNA]</scope>
    <source>
        <strain evidence="23">COL-18-3</strain>
    </source>
</reference>
<dbReference type="InterPro" id="IPR016298">
    <property type="entry name" value="Histidine_synth_trifunct"/>
</dbReference>
<dbReference type="PIRSF" id="PIRSF001257">
    <property type="entry name" value="His_trifunctional"/>
    <property type="match status" value="1"/>
</dbReference>
<feature type="domain" description="Phosphoribosyl-AMP cyclohydrolase" evidence="21">
    <location>
        <begin position="237"/>
        <end position="308"/>
    </location>
</feature>
<dbReference type="OrthoDB" id="1703565at2759"/>
<keyword evidence="10 19" id="KW-0547">Nucleotide-binding</keyword>
<evidence type="ECO:0000259" key="21">
    <source>
        <dbReference type="Pfam" id="PF01502"/>
    </source>
</evidence>
<comment type="catalytic activity">
    <reaction evidence="2 19">
        <text>1-(5-phospho-beta-D-ribosyl)-ATP + H2O = 1-(5-phospho-beta-D-ribosyl)-5'-AMP + diphosphate + H(+)</text>
        <dbReference type="Rhea" id="RHEA:22828"/>
        <dbReference type="ChEBI" id="CHEBI:15377"/>
        <dbReference type="ChEBI" id="CHEBI:15378"/>
        <dbReference type="ChEBI" id="CHEBI:33019"/>
        <dbReference type="ChEBI" id="CHEBI:59457"/>
        <dbReference type="ChEBI" id="CHEBI:73183"/>
        <dbReference type="EC" id="3.6.1.31"/>
    </reaction>
</comment>
<dbReference type="Pfam" id="PF01503">
    <property type="entry name" value="PRA-PH"/>
    <property type="match status" value="1"/>
</dbReference>
<dbReference type="Gene3D" id="1.20.5.1300">
    <property type="match status" value="1"/>
</dbReference>
<evidence type="ECO:0000256" key="4">
    <source>
        <dbReference type="ARBA" id="ARBA00004940"/>
    </source>
</evidence>
<evidence type="ECO:0000313" key="22">
    <source>
        <dbReference type="EMBL" id="OMH84123.1"/>
    </source>
</evidence>
<evidence type="ECO:0000256" key="1">
    <source>
        <dbReference type="ARBA" id="ARBA00000024"/>
    </source>
</evidence>
<comment type="similarity">
    <text evidence="7 19">In the C-terminal section; belongs to the histidinol dehydrogenase family.</text>
</comment>
<keyword evidence="15 19" id="KW-0520">NAD</keyword>
<evidence type="ECO:0000256" key="6">
    <source>
        <dbReference type="ARBA" id="ARBA00005204"/>
    </source>
</evidence>
<dbReference type="CDD" id="cd11546">
    <property type="entry name" value="NTP-PPase_His4"/>
    <property type="match status" value="1"/>
</dbReference>
<dbReference type="GO" id="GO:0004636">
    <property type="term" value="F:phosphoribosyl-ATP diphosphatase activity"/>
    <property type="evidence" value="ECO:0007669"/>
    <property type="project" value="UniProtKB-UniRule"/>
</dbReference>
<dbReference type="GO" id="GO:0005829">
    <property type="term" value="C:cytosol"/>
    <property type="evidence" value="ECO:0007669"/>
    <property type="project" value="TreeGrafter"/>
</dbReference>
<dbReference type="GO" id="GO:0005524">
    <property type="term" value="F:ATP binding"/>
    <property type="evidence" value="ECO:0007669"/>
    <property type="project" value="UniProtKB-UniRule"/>
</dbReference>
<dbReference type="GO" id="GO:0051287">
    <property type="term" value="F:NAD binding"/>
    <property type="evidence" value="ECO:0007669"/>
    <property type="project" value="UniProtKB-UniRule"/>
</dbReference>
<evidence type="ECO:0000256" key="7">
    <source>
        <dbReference type="ARBA" id="ARBA00008260"/>
    </source>
</evidence>
<evidence type="ECO:0000256" key="14">
    <source>
        <dbReference type="ARBA" id="ARBA00023002"/>
    </source>
</evidence>
<gene>
    <name evidence="22" type="ORF">AX774_g2350</name>
</gene>
<dbReference type="Gene3D" id="3.40.50.1980">
    <property type="entry name" value="Nitrogenase molybdenum iron protein domain"/>
    <property type="match status" value="2"/>
</dbReference>
<keyword evidence="16 19" id="KW-0368">Histidine biosynthesis</keyword>
<dbReference type="PANTHER" id="PTHR21256">
    <property type="entry name" value="HISTIDINOL DEHYDROGENASE HDH"/>
    <property type="match status" value="1"/>
</dbReference>
<organism evidence="22 23">
    <name type="scientific">Zancudomyces culisetae</name>
    <name type="common">Gut fungus</name>
    <name type="synonym">Smittium culisetae</name>
    <dbReference type="NCBI Taxonomy" id="1213189"/>
    <lineage>
        <taxon>Eukaryota</taxon>
        <taxon>Fungi</taxon>
        <taxon>Fungi incertae sedis</taxon>
        <taxon>Zoopagomycota</taxon>
        <taxon>Kickxellomycotina</taxon>
        <taxon>Harpellomycetes</taxon>
        <taxon>Harpellales</taxon>
        <taxon>Legeriomycetaceae</taxon>
        <taxon>Zancudomyces</taxon>
    </lineage>
</organism>
<dbReference type="InterPro" id="IPR016161">
    <property type="entry name" value="Ald_DH/histidinol_DH"/>
</dbReference>
<dbReference type="FunFam" id="3.40.50.1980:FF:000001">
    <property type="entry name" value="Histidinol dehydrogenase"/>
    <property type="match status" value="1"/>
</dbReference>
<proteinExistence type="inferred from homology"/>
<dbReference type="HAMAP" id="MF_01024">
    <property type="entry name" value="HisD"/>
    <property type="match status" value="1"/>
</dbReference>
<dbReference type="PANTHER" id="PTHR21256:SF2">
    <property type="entry name" value="HISTIDINE BIOSYNTHESIS TRIFUNCTIONAL PROTEIN"/>
    <property type="match status" value="1"/>
</dbReference>
<evidence type="ECO:0000256" key="11">
    <source>
        <dbReference type="ARBA" id="ARBA00022801"/>
    </source>
</evidence>
<dbReference type="InterPro" id="IPR021130">
    <property type="entry name" value="PRib-ATP_PPHydrolase-like"/>
</dbReference>
<evidence type="ECO:0000256" key="2">
    <source>
        <dbReference type="ARBA" id="ARBA00001460"/>
    </source>
</evidence>
<evidence type="ECO:0000256" key="13">
    <source>
        <dbReference type="ARBA" id="ARBA00022840"/>
    </source>
</evidence>
<comment type="pathway">
    <text evidence="6">Amino-acid biosynthesis; L-histidine biosynthesis; L-histidine from 5-phospho-alpha-D-ribose 1-diphosphate: step 2/9.</text>
</comment>
<comment type="cofactor">
    <cofactor evidence="3">
        <name>Zn(2+)</name>
        <dbReference type="ChEBI" id="CHEBI:29105"/>
    </cofactor>
</comment>
<dbReference type="SUPFAM" id="SSF141734">
    <property type="entry name" value="HisI-like"/>
    <property type="match status" value="1"/>
</dbReference>
<evidence type="ECO:0000256" key="18">
    <source>
        <dbReference type="ARBA" id="ARBA00049489"/>
    </source>
</evidence>
<keyword evidence="12" id="KW-0862">Zinc</keyword>
<evidence type="ECO:0000256" key="16">
    <source>
        <dbReference type="ARBA" id="ARBA00023102"/>
    </source>
</evidence>
<keyword evidence="14 19" id="KW-0560">Oxidoreductase</keyword>
<dbReference type="NCBIfam" id="TIGR00069">
    <property type="entry name" value="hisD"/>
    <property type="match status" value="1"/>
</dbReference>
<dbReference type="AlphaFoldDB" id="A0A1R1PT93"/>
<dbReference type="FunFam" id="3.10.20.810:FF:000002">
    <property type="entry name" value="Histidine biosynthesis trifunctional protein"/>
    <property type="match status" value="1"/>
</dbReference>
<dbReference type="GO" id="GO:0004399">
    <property type="term" value="F:histidinol dehydrogenase activity"/>
    <property type="evidence" value="ECO:0007669"/>
    <property type="project" value="UniProtKB-UniRule"/>
</dbReference>
<keyword evidence="9" id="KW-0479">Metal-binding</keyword>
<dbReference type="FunFam" id="1.10.287.1080:FF:000002">
    <property type="entry name" value="Histidine biosynthesis bifunctional protein HisIE"/>
    <property type="match status" value="1"/>
</dbReference>
<dbReference type="NCBIfam" id="TIGR03188">
    <property type="entry name" value="histidine_hisI"/>
    <property type="match status" value="1"/>
</dbReference>
<keyword evidence="13 19" id="KW-0067">ATP-binding</keyword>
<accession>A0A1R1PT93</accession>
<comment type="catalytic activity">
    <reaction evidence="1 19">
        <text>1-(5-phospho-beta-D-ribosyl)-5'-AMP + H2O = 1-(5-phospho-beta-D-ribosyl)-5-[(5-phospho-beta-D-ribosylamino)methylideneamino]imidazole-4-carboxamide</text>
        <dbReference type="Rhea" id="RHEA:20049"/>
        <dbReference type="ChEBI" id="CHEBI:15377"/>
        <dbReference type="ChEBI" id="CHEBI:58435"/>
        <dbReference type="ChEBI" id="CHEBI:59457"/>
        <dbReference type="EC" id="3.5.4.19"/>
    </reaction>
</comment>
<protein>
    <recommendedName>
        <fullName evidence="19">Histidine biosynthesis trifunctional protein</fullName>
    </recommendedName>
    <domain>
        <recommendedName>
            <fullName evidence="19">Phosphoribosyl-AMP cyclohydrolase</fullName>
            <ecNumber evidence="19">3.5.4.19</ecNumber>
        </recommendedName>
    </domain>
    <domain>
        <recommendedName>
            <fullName evidence="19">Phosphoribosyl-ATP pyrophosphohydrolase</fullName>
            <ecNumber evidence="19">3.6.1.31</ecNumber>
        </recommendedName>
    </domain>
    <domain>
        <recommendedName>
            <fullName evidence="19">Histidinol dehydrogenase</fullName>
            <shortName evidence="19">HDH</shortName>
            <ecNumber evidence="19">1.1.1.23</ecNumber>
        </recommendedName>
    </domain>
</protein>
<keyword evidence="11 19" id="KW-0378">Hydrolase</keyword>
<keyword evidence="23" id="KW-1185">Reference proteome</keyword>
<dbReference type="InterPro" id="IPR008179">
    <property type="entry name" value="HisE"/>
</dbReference>
<dbReference type="CDD" id="cd06572">
    <property type="entry name" value="Histidinol_dh"/>
    <property type="match status" value="1"/>
</dbReference>
<dbReference type="InterPro" id="IPR012131">
    <property type="entry name" value="Hstdl_DH"/>
</dbReference>
<dbReference type="EC" id="3.6.1.31" evidence="19"/>
<dbReference type="GO" id="GO:0000105">
    <property type="term" value="P:L-histidine biosynthetic process"/>
    <property type="evidence" value="ECO:0007669"/>
    <property type="project" value="UniProtKB-UniRule"/>
</dbReference>
<keyword evidence="8 19" id="KW-0028">Amino-acid biosynthesis</keyword>
<dbReference type="Pfam" id="PF01502">
    <property type="entry name" value="PRA-CH"/>
    <property type="match status" value="1"/>
</dbReference>
<evidence type="ECO:0000256" key="12">
    <source>
        <dbReference type="ARBA" id="ARBA00022833"/>
    </source>
</evidence>
<dbReference type="SUPFAM" id="SSF53720">
    <property type="entry name" value="ALDH-like"/>
    <property type="match status" value="1"/>
</dbReference>
<comment type="pathway">
    <text evidence="4">Amino-acid biosynthesis; L-histidine biosynthesis; L-histidine from 5-phospho-alpha-D-ribose 1-diphosphate: step 9/9.</text>
</comment>
<dbReference type="Gene3D" id="1.10.287.1080">
    <property type="entry name" value="MazG-like"/>
    <property type="match status" value="1"/>
</dbReference>
<dbReference type="Pfam" id="PF00815">
    <property type="entry name" value="Histidinol_dh"/>
    <property type="match status" value="1"/>
</dbReference>
<dbReference type="InterPro" id="IPR001692">
    <property type="entry name" value="Histidinol_DH_CS"/>
</dbReference>
<dbReference type="InterPro" id="IPR038019">
    <property type="entry name" value="PRib_AMP_CycHydrolase_sf"/>
</dbReference>
<dbReference type="Gene3D" id="3.10.20.810">
    <property type="entry name" value="Phosphoribosyl-AMP cyclohydrolase"/>
    <property type="match status" value="1"/>
</dbReference>
<dbReference type="EC" id="3.5.4.19" evidence="19"/>
<comment type="catalytic activity">
    <reaction evidence="18 19">
        <text>L-histidinol + 2 NAD(+) + H2O = L-histidine + 2 NADH + 3 H(+)</text>
        <dbReference type="Rhea" id="RHEA:20641"/>
        <dbReference type="ChEBI" id="CHEBI:15377"/>
        <dbReference type="ChEBI" id="CHEBI:15378"/>
        <dbReference type="ChEBI" id="CHEBI:57540"/>
        <dbReference type="ChEBI" id="CHEBI:57595"/>
        <dbReference type="ChEBI" id="CHEBI:57699"/>
        <dbReference type="ChEBI" id="CHEBI:57945"/>
        <dbReference type="EC" id="1.1.1.23"/>
    </reaction>
</comment>
<feature type="compositionally biased region" description="Basic and acidic residues" evidence="20">
    <location>
        <begin position="414"/>
        <end position="431"/>
    </location>
</feature>
<evidence type="ECO:0000256" key="8">
    <source>
        <dbReference type="ARBA" id="ARBA00022605"/>
    </source>
</evidence>
<dbReference type="InterPro" id="IPR002496">
    <property type="entry name" value="PRib_AMP_CycHydrolase_dom"/>
</dbReference>
<evidence type="ECO:0000256" key="10">
    <source>
        <dbReference type="ARBA" id="ARBA00022741"/>
    </source>
</evidence>
<dbReference type="PRINTS" id="PR00083">
    <property type="entry name" value="HOLDHDRGNASE"/>
</dbReference>
<dbReference type="EC" id="1.1.1.23" evidence="19"/>
<dbReference type="Proteomes" id="UP000188320">
    <property type="component" value="Unassembled WGS sequence"/>
</dbReference>
<evidence type="ECO:0000256" key="17">
    <source>
        <dbReference type="ARBA" id="ARBA00023268"/>
    </source>
</evidence>
<evidence type="ECO:0000256" key="5">
    <source>
        <dbReference type="ARBA" id="ARBA00005169"/>
    </source>
</evidence>
<dbReference type="GO" id="GO:0046872">
    <property type="term" value="F:metal ion binding"/>
    <property type="evidence" value="ECO:0007669"/>
    <property type="project" value="UniProtKB-KW"/>
</dbReference>
<evidence type="ECO:0000256" key="15">
    <source>
        <dbReference type="ARBA" id="ARBA00023027"/>
    </source>
</evidence>
<dbReference type="FunFam" id="1.20.5.1300:FF:000002">
    <property type="entry name" value="Histidinol dehydrogenase, chloroplastic"/>
    <property type="match status" value="1"/>
</dbReference>
<comment type="caution">
    <text evidence="22">The sequence shown here is derived from an EMBL/GenBank/DDBJ whole genome shotgun (WGS) entry which is preliminary data.</text>
</comment>
<dbReference type="PROSITE" id="PS00611">
    <property type="entry name" value="HISOL_DEHYDROGENASE"/>
    <property type="match status" value="1"/>
</dbReference>
<evidence type="ECO:0000256" key="19">
    <source>
        <dbReference type="PIRNR" id="PIRNR001257"/>
    </source>
</evidence>
<dbReference type="UniPathway" id="UPA00031">
    <property type="reaction ID" value="UER00007"/>
</dbReference>
<evidence type="ECO:0000256" key="9">
    <source>
        <dbReference type="ARBA" id="ARBA00022723"/>
    </source>
</evidence>
<dbReference type="EMBL" id="LSSK01000248">
    <property type="protein sequence ID" value="OMH84123.1"/>
    <property type="molecule type" value="Genomic_DNA"/>
</dbReference>
<keyword evidence="17" id="KW-0511">Multifunctional enzyme</keyword>
<evidence type="ECO:0000313" key="23">
    <source>
        <dbReference type="Proteomes" id="UP000188320"/>
    </source>
</evidence>